<dbReference type="Proteomes" id="UP000886819">
    <property type="component" value="Unassembled WGS sequence"/>
</dbReference>
<evidence type="ECO:0000256" key="1">
    <source>
        <dbReference type="SAM" id="Phobius"/>
    </source>
</evidence>
<evidence type="ECO:0000313" key="2">
    <source>
        <dbReference type="EMBL" id="HIQ62875.1"/>
    </source>
</evidence>
<name>A0A9D0YW03_9FIRM</name>
<feature type="transmembrane region" description="Helical" evidence="1">
    <location>
        <begin position="16"/>
        <end position="39"/>
    </location>
</feature>
<proteinExistence type="predicted"/>
<protein>
    <submittedName>
        <fullName evidence="2">Uncharacterized protein</fullName>
    </submittedName>
</protein>
<keyword evidence="1" id="KW-0812">Transmembrane</keyword>
<organism evidence="2 3">
    <name type="scientific">Candidatus Avichristensenella intestinipullorum</name>
    <dbReference type="NCBI Taxonomy" id="2840693"/>
    <lineage>
        <taxon>Bacteria</taxon>
        <taxon>Bacillati</taxon>
        <taxon>Bacillota</taxon>
        <taxon>Clostridia</taxon>
        <taxon>Candidatus Avichristensenella</taxon>
    </lineage>
</organism>
<keyword evidence="1" id="KW-0472">Membrane</keyword>
<reference evidence="2" key="2">
    <citation type="journal article" date="2021" name="PeerJ">
        <title>Extensive microbial diversity within the chicken gut microbiome revealed by metagenomics and culture.</title>
        <authorList>
            <person name="Gilroy R."/>
            <person name="Ravi A."/>
            <person name="Getino M."/>
            <person name="Pursley I."/>
            <person name="Horton D.L."/>
            <person name="Alikhan N.F."/>
            <person name="Baker D."/>
            <person name="Gharbi K."/>
            <person name="Hall N."/>
            <person name="Watson M."/>
            <person name="Adriaenssens E.M."/>
            <person name="Foster-Nyarko E."/>
            <person name="Jarju S."/>
            <person name="Secka A."/>
            <person name="Antonio M."/>
            <person name="Oren A."/>
            <person name="Chaudhuri R.R."/>
            <person name="La Ragione R."/>
            <person name="Hildebrand F."/>
            <person name="Pallen M.J."/>
        </authorList>
    </citation>
    <scope>NUCLEOTIDE SEQUENCE</scope>
    <source>
        <strain evidence="2">ChiHile30-977</strain>
    </source>
</reference>
<accession>A0A9D0YW03</accession>
<keyword evidence="1" id="KW-1133">Transmembrane helix</keyword>
<gene>
    <name evidence="2" type="ORF">IAA66_04715</name>
</gene>
<dbReference type="EMBL" id="DVFI01000072">
    <property type="protein sequence ID" value="HIQ62875.1"/>
    <property type="molecule type" value="Genomic_DNA"/>
</dbReference>
<sequence length="48" mass="5521">MSLHFDFQAFVSTLPVMLWGMLGGLVVMCFICLILMILYRLGSMKKKH</sequence>
<comment type="caution">
    <text evidence="2">The sequence shown here is derived from an EMBL/GenBank/DDBJ whole genome shotgun (WGS) entry which is preliminary data.</text>
</comment>
<evidence type="ECO:0000313" key="3">
    <source>
        <dbReference type="Proteomes" id="UP000886819"/>
    </source>
</evidence>
<reference evidence="2" key="1">
    <citation type="submission" date="2020-10" db="EMBL/GenBank/DDBJ databases">
        <authorList>
            <person name="Gilroy R."/>
        </authorList>
    </citation>
    <scope>NUCLEOTIDE SEQUENCE</scope>
    <source>
        <strain evidence="2">ChiHile30-977</strain>
    </source>
</reference>
<dbReference type="AlphaFoldDB" id="A0A9D0YW03"/>